<accession>A0A8B7ZUN7</accession>
<dbReference type="GO" id="GO:0005789">
    <property type="term" value="C:endoplasmic reticulum membrane"/>
    <property type="evidence" value="ECO:0007669"/>
    <property type="project" value="UniProtKB-SubCell"/>
</dbReference>
<keyword evidence="8" id="KW-1185">Reference proteome</keyword>
<feature type="transmembrane region" description="Helical" evidence="7">
    <location>
        <begin position="69"/>
        <end position="90"/>
    </location>
</feature>
<keyword evidence="3 7" id="KW-0812">Transmembrane</keyword>
<feature type="transmembrane region" description="Helical" evidence="7">
    <location>
        <begin position="102"/>
        <end position="120"/>
    </location>
</feature>
<protein>
    <submittedName>
        <fullName evidence="9">Protein jagunal homolog 1-like</fullName>
    </submittedName>
</protein>
<dbReference type="PANTHER" id="PTHR20955:SF1">
    <property type="entry name" value="PROTEIN JAGUNAL HOMOLOG 1"/>
    <property type="match status" value="1"/>
</dbReference>
<dbReference type="GeneID" id="110988211"/>
<keyword evidence="6 7" id="KW-0472">Membrane</keyword>
<dbReference type="OMA" id="PYGVLWY"/>
<feature type="transmembrane region" description="Helical" evidence="7">
    <location>
        <begin position="140"/>
        <end position="161"/>
    </location>
</feature>
<dbReference type="GO" id="GO:0007029">
    <property type="term" value="P:endoplasmic reticulum organization"/>
    <property type="evidence" value="ECO:0007669"/>
    <property type="project" value="InterPro"/>
</dbReference>
<organism evidence="8 9">
    <name type="scientific">Acanthaster planci</name>
    <name type="common">Crown-of-thorns starfish</name>
    <dbReference type="NCBI Taxonomy" id="133434"/>
    <lineage>
        <taxon>Eukaryota</taxon>
        <taxon>Metazoa</taxon>
        <taxon>Echinodermata</taxon>
        <taxon>Eleutherozoa</taxon>
        <taxon>Asterozoa</taxon>
        <taxon>Asteroidea</taxon>
        <taxon>Valvatacea</taxon>
        <taxon>Valvatida</taxon>
        <taxon>Acanthasteridae</taxon>
        <taxon>Acanthaster</taxon>
    </lineage>
</organism>
<evidence type="ECO:0000256" key="7">
    <source>
        <dbReference type="SAM" id="Phobius"/>
    </source>
</evidence>
<dbReference type="OrthoDB" id="8914197at2759"/>
<dbReference type="PANTHER" id="PTHR20955">
    <property type="entry name" value="PROTEIN JAGUNAL HOMOLOG 1"/>
    <property type="match status" value="1"/>
</dbReference>
<name>A0A8B7ZUN7_ACAPL</name>
<dbReference type="Pfam" id="PF07086">
    <property type="entry name" value="Jagunal"/>
    <property type="match status" value="1"/>
</dbReference>
<feature type="transmembrane region" description="Helical" evidence="7">
    <location>
        <begin position="39"/>
        <end position="57"/>
    </location>
</feature>
<proteinExistence type="inferred from homology"/>
<evidence type="ECO:0000313" key="8">
    <source>
        <dbReference type="Proteomes" id="UP000694845"/>
    </source>
</evidence>
<evidence type="ECO:0000256" key="5">
    <source>
        <dbReference type="ARBA" id="ARBA00022989"/>
    </source>
</evidence>
<dbReference type="Proteomes" id="UP000694845">
    <property type="component" value="Unplaced"/>
</dbReference>
<keyword evidence="4" id="KW-0256">Endoplasmic reticulum</keyword>
<comment type="subcellular location">
    <subcellularLocation>
        <location evidence="1">Endoplasmic reticulum membrane</location>
        <topology evidence="1">Multi-pass membrane protein</topology>
    </subcellularLocation>
</comment>
<dbReference type="RefSeq" id="XP_022107221.1">
    <property type="nucleotide sequence ID" value="XM_022251529.1"/>
</dbReference>
<evidence type="ECO:0000313" key="9">
    <source>
        <dbReference type="RefSeq" id="XP_022107221.1"/>
    </source>
</evidence>
<dbReference type="GO" id="GO:0016192">
    <property type="term" value="P:vesicle-mediated transport"/>
    <property type="evidence" value="ECO:0007669"/>
    <property type="project" value="TreeGrafter"/>
</dbReference>
<evidence type="ECO:0000256" key="4">
    <source>
        <dbReference type="ARBA" id="ARBA00022824"/>
    </source>
</evidence>
<evidence type="ECO:0000256" key="1">
    <source>
        <dbReference type="ARBA" id="ARBA00004477"/>
    </source>
</evidence>
<evidence type="ECO:0000256" key="2">
    <source>
        <dbReference type="ARBA" id="ARBA00008462"/>
    </source>
</evidence>
<comment type="similarity">
    <text evidence="2">Belongs to the jagunal family.</text>
</comment>
<dbReference type="KEGG" id="aplc:110988211"/>
<dbReference type="InterPro" id="IPR009787">
    <property type="entry name" value="Jagunal"/>
</dbReference>
<gene>
    <name evidence="9" type="primary">LOC110988211</name>
</gene>
<evidence type="ECO:0000256" key="3">
    <source>
        <dbReference type="ARBA" id="ARBA00022692"/>
    </source>
</evidence>
<sequence>MASHGGPRAVGSDGSDFTHREQIASRYQASTALKSKLKICAYVNLFLCLPQALFLVNSRLHFLSLPEEAGPRLCHYLLLATCLPSALYLASLPRNRKLWLRLADLGTLGCGLGGVAHGFYSYFSSVRLIILDGEYNSVLLYPVFLAVTWYIVFIIKTFLYCQMLFYSRQLMATWDAKKAK</sequence>
<evidence type="ECO:0000256" key="6">
    <source>
        <dbReference type="ARBA" id="ARBA00023136"/>
    </source>
</evidence>
<reference evidence="9" key="1">
    <citation type="submission" date="2025-08" db="UniProtKB">
        <authorList>
            <consortium name="RefSeq"/>
        </authorList>
    </citation>
    <scope>IDENTIFICATION</scope>
</reference>
<keyword evidence="5 7" id="KW-1133">Transmembrane helix</keyword>
<dbReference type="AlphaFoldDB" id="A0A8B7ZUN7"/>